<evidence type="ECO:0000313" key="2">
    <source>
        <dbReference type="EMBL" id="MBR9726583.1"/>
    </source>
</evidence>
<dbReference type="EMBL" id="JAAIKR010000001">
    <property type="protein sequence ID" value="MBR9726583.1"/>
    <property type="molecule type" value="Genomic_DNA"/>
</dbReference>
<dbReference type="Pfam" id="PF07103">
    <property type="entry name" value="DUF1365"/>
    <property type="match status" value="1"/>
</dbReference>
<protein>
    <submittedName>
        <fullName evidence="2">DUF1365 family protein</fullName>
    </submittedName>
</protein>
<proteinExistence type="predicted"/>
<evidence type="ECO:0000313" key="3">
    <source>
        <dbReference type="Proteomes" id="UP000811844"/>
    </source>
</evidence>
<dbReference type="PANTHER" id="PTHR33973">
    <property type="entry name" value="OS07G0153300 PROTEIN"/>
    <property type="match status" value="1"/>
</dbReference>
<feature type="transmembrane region" description="Helical" evidence="1">
    <location>
        <begin position="233"/>
        <end position="250"/>
    </location>
</feature>
<keyword evidence="1" id="KW-0812">Transmembrane</keyword>
<organism evidence="2 3">
    <name type="scientific">Shewanella intestini</name>
    <dbReference type="NCBI Taxonomy" id="2017544"/>
    <lineage>
        <taxon>Bacteria</taxon>
        <taxon>Pseudomonadati</taxon>
        <taxon>Pseudomonadota</taxon>
        <taxon>Gammaproteobacteria</taxon>
        <taxon>Alteromonadales</taxon>
        <taxon>Shewanellaceae</taxon>
        <taxon>Shewanella</taxon>
    </lineage>
</organism>
<gene>
    <name evidence="2" type="ORF">G3R48_01085</name>
</gene>
<dbReference type="InterPro" id="IPR010775">
    <property type="entry name" value="DUF1365"/>
</dbReference>
<keyword evidence="1" id="KW-1133">Transmembrane helix</keyword>
<evidence type="ECO:0000256" key="1">
    <source>
        <dbReference type="SAM" id="Phobius"/>
    </source>
</evidence>
<sequence length="271" mass="31464">MTNLTGAPMRFNGGIYSGKVMHKRYQPKIHQFEYSMAMMVIDLDQVEQLVSISRIFSSKRSALLRFKCSDYLNQLTHQFGDNVVLSNADNHCSAAALKSRVLKTVAHLGGKTDIDKVLFAGQVRHFGLYFSPVNFYFCYHQGTLVYMLAEVSNTPWNERHCYLVNTQQPQSTDKVFPVSPFMDLQMQYKWQVTEPLEHLRVAIRNIDPQSQRLFDAKLQLRKQVYSKQSIQRFLIQFPFMTLSIVLGIYYQALKIWMKRIPFIGKSIIKDA</sequence>
<keyword evidence="1" id="KW-0472">Membrane</keyword>
<name>A0ABS5HXU6_9GAMM</name>
<dbReference type="Proteomes" id="UP000811844">
    <property type="component" value="Unassembled WGS sequence"/>
</dbReference>
<reference evidence="2 3" key="1">
    <citation type="submission" date="2020-02" db="EMBL/GenBank/DDBJ databases">
        <title>Shewanella WXL01 sp. nov., a marine bacterium isolated from green algae in Luhuitou Fringing Reef (Northern South China Sea).</title>
        <authorList>
            <person name="Wang X."/>
        </authorList>
    </citation>
    <scope>NUCLEOTIDE SEQUENCE [LARGE SCALE GENOMIC DNA]</scope>
    <source>
        <strain evidence="2 3">MCCC 1A01895</strain>
    </source>
</reference>
<dbReference type="PANTHER" id="PTHR33973:SF4">
    <property type="entry name" value="OS07G0153300 PROTEIN"/>
    <property type="match status" value="1"/>
</dbReference>
<accession>A0ABS5HXU6</accession>
<keyword evidence="3" id="KW-1185">Reference proteome</keyword>
<comment type="caution">
    <text evidence="2">The sequence shown here is derived from an EMBL/GenBank/DDBJ whole genome shotgun (WGS) entry which is preliminary data.</text>
</comment>